<reference evidence="1 2" key="1">
    <citation type="submission" date="2018-02" db="EMBL/GenBank/DDBJ databases">
        <authorList>
            <person name="Machado R.A."/>
        </authorList>
    </citation>
    <scope>NUCLEOTIDE SEQUENCE [LARGE SCALE GENOMIC DNA]</scope>
    <source>
        <strain evidence="1 2">DSM 19724</strain>
    </source>
</reference>
<comment type="caution">
    <text evidence="1">The sequence shown here is derived from an EMBL/GenBank/DDBJ whole genome shotgun (WGS) entry which is preliminary data.</text>
</comment>
<organism evidence="1 2">
    <name type="scientific">Photorhabdus cinerea</name>
    <dbReference type="NCBI Taxonomy" id="471575"/>
    <lineage>
        <taxon>Bacteria</taxon>
        <taxon>Pseudomonadati</taxon>
        <taxon>Pseudomonadota</taxon>
        <taxon>Gammaproteobacteria</taxon>
        <taxon>Enterobacterales</taxon>
        <taxon>Morganellaceae</taxon>
        <taxon>Photorhabdus</taxon>
    </lineage>
</organism>
<evidence type="ECO:0008006" key="3">
    <source>
        <dbReference type="Google" id="ProtNLM"/>
    </source>
</evidence>
<gene>
    <name evidence="1" type="ORF">C5469_11745</name>
</gene>
<accession>A0A7X5THE8</accession>
<dbReference type="RefSeq" id="WP_166306456.1">
    <property type="nucleotide sequence ID" value="NZ_CAWPIB010000010.1"/>
</dbReference>
<evidence type="ECO:0000313" key="2">
    <source>
        <dbReference type="Proteomes" id="UP000591844"/>
    </source>
</evidence>
<dbReference type="Proteomes" id="UP000591844">
    <property type="component" value="Unassembled WGS sequence"/>
</dbReference>
<protein>
    <recommendedName>
        <fullName evidence="3">Carrier domain-containing protein</fullName>
    </recommendedName>
</protein>
<dbReference type="InterPro" id="IPR046135">
    <property type="entry name" value="DUF6137"/>
</dbReference>
<keyword evidence="2" id="KW-1185">Reference proteome</keyword>
<evidence type="ECO:0000313" key="1">
    <source>
        <dbReference type="EMBL" id="NHB92780.1"/>
    </source>
</evidence>
<sequence>MSISVNYIRQLIIKVACDTTGDSAEELIESGRLEIPPRDAIEFVVRLEALFDCTLGGLRYEPLSIEIDEFSAIVNNALNAHTSTTSTLFSPQK</sequence>
<dbReference type="Pfam" id="PF19634">
    <property type="entry name" value="DUF6137"/>
    <property type="match status" value="1"/>
</dbReference>
<name>A0A7X5THE8_9GAMM</name>
<dbReference type="EMBL" id="PUJW01000010">
    <property type="protein sequence ID" value="NHB92780.1"/>
    <property type="molecule type" value="Genomic_DNA"/>
</dbReference>
<dbReference type="AlphaFoldDB" id="A0A7X5THE8"/>
<proteinExistence type="predicted"/>